<evidence type="ECO:0000313" key="4">
    <source>
        <dbReference type="Proteomes" id="UP000251314"/>
    </source>
</evidence>
<dbReference type="OrthoDB" id="111404at2759"/>
<dbReference type="Pfam" id="PF25273">
    <property type="entry name" value="DUF7869"/>
    <property type="match status" value="1"/>
</dbReference>
<accession>A0A329RPG4</accession>
<organism evidence="3 4">
    <name type="scientific">Phytophthora cactorum</name>
    <dbReference type="NCBI Taxonomy" id="29920"/>
    <lineage>
        <taxon>Eukaryota</taxon>
        <taxon>Sar</taxon>
        <taxon>Stramenopiles</taxon>
        <taxon>Oomycota</taxon>
        <taxon>Peronosporomycetes</taxon>
        <taxon>Peronosporales</taxon>
        <taxon>Peronosporaceae</taxon>
        <taxon>Phytophthora</taxon>
    </lineage>
</organism>
<dbReference type="STRING" id="29920.A0A329RPG4"/>
<sequence>MASGSATTDANAVVAANPVADQSEDSSSDSRENVRLVPSSSESPASEEDGSSGDESFEPDSEGADSDLESLTAERAASSEQDEEEDIREGTGARGFAGPLHWQTCCLMKHLTVYADNCSGRNKNNYVIKFLLTQVDMGRLEHVDYKFFVKGHTKNSCDLGFGHIRKHITDLDIWTMDHLAKADQDAASNFITVHVPHGSNLFKGYKEALTELYKRLDGIQQYQIFSMDCSRPGVVSCRKSPKSEVVEKNLRRKIDGILTPKEKVVRMLSEHVELLPPPAPIAEKISQLYQSIRPYIPVEFREDPLYAKPSAQEGESAKATKQARRPHCAAMAVAVKGNQDQRGIVEGDKSSEQSLEKQPVAAKKNANKQKTARWWFSLWRL</sequence>
<dbReference type="PANTHER" id="PTHR34415">
    <property type="entry name" value="INTEGRASE CATALYTIC DOMAIN-CONTAINING PROTEIN"/>
    <property type="match status" value="1"/>
</dbReference>
<reference evidence="3 4" key="1">
    <citation type="submission" date="2018-01" db="EMBL/GenBank/DDBJ databases">
        <title>Draft genome of the strawberry crown rot pathogen Phytophthora cactorum.</title>
        <authorList>
            <person name="Armitage A.D."/>
            <person name="Lysoe E."/>
            <person name="Nellist C.F."/>
            <person name="Harrison R.J."/>
            <person name="Brurberg M.B."/>
        </authorList>
    </citation>
    <scope>NUCLEOTIDE SEQUENCE [LARGE SCALE GENOMIC DNA]</scope>
    <source>
        <strain evidence="3 4">10300</strain>
    </source>
</reference>
<dbReference type="Proteomes" id="UP000251314">
    <property type="component" value="Unassembled WGS sequence"/>
</dbReference>
<dbReference type="EMBL" id="MJFZ01000639">
    <property type="protein sequence ID" value="RAW26545.1"/>
    <property type="molecule type" value="Genomic_DNA"/>
</dbReference>
<evidence type="ECO:0000256" key="1">
    <source>
        <dbReference type="SAM" id="MobiDB-lite"/>
    </source>
</evidence>
<keyword evidence="4" id="KW-1185">Reference proteome</keyword>
<feature type="compositionally biased region" description="Acidic residues" evidence="1">
    <location>
        <begin position="45"/>
        <end position="68"/>
    </location>
</feature>
<dbReference type="InterPro" id="IPR057191">
    <property type="entry name" value="DUF7869"/>
</dbReference>
<feature type="compositionally biased region" description="Low complexity" evidence="1">
    <location>
        <begin position="1"/>
        <end position="21"/>
    </location>
</feature>
<feature type="compositionally biased region" description="Basic and acidic residues" evidence="1">
    <location>
        <begin position="346"/>
        <end position="355"/>
    </location>
</feature>
<comment type="caution">
    <text evidence="3">The sequence shown here is derived from an EMBL/GenBank/DDBJ whole genome shotgun (WGS) entry which is preliminary data.</text>
</comment>
<proteinExistence type="predicted"/>
<name>A0A329RPG4_9STRA</name>
<feature type="domain" description="DUF7869" evidence="2">
    <location>
        <begin position="106"/>
        <end position="233"/>
    </location>
</feature>
<evidence type="ECO:0000313" key="3">
    <source>
        <dbReference type="EMBL" id="RAW26545.1"/>
    </source>
</evidence>
<feature type="region of interest" description="Disordered" evidence="1">
    <location>
        <begin position="346"/>
        <end position="369"/>
    </location>
</feature>
<dbReference type="PANTHER" id="PTHR34415:SF1">
    <property type="entry name" value="INTEGRASE CATALYTIC DOMAIN-CONTAINING PROTEIN"/>
    <property type="match status" value="1"/>
</dbReference>
<evidence type="ECO:0000259" key="2">
    <source>
        <dbReference type="Pfam" id="PF25273"/>
    </source>
</evidence>
<feature type="region of interest" description="Disordered" evidence="1">
    <location>
        <begin position="1"/>
        <end position="93"/>
    </location>
</feature>
<dbReference type="VEuPathDB" id="FungiDB:PC110_g17053"/>
<gene>
    <name evidence="3" type="ORF">PC110_g17053</name>
</gene>
<dbReference type="AlphaFoldDB" id="A0A329RPG4"/>
<protein>
    <recommendedName>
        <fullName evidence="2">DUF7869 domain-containing protein</fullName>
    </recommendedName>
</protein>